<reference evidence="2" key="1">
    <citation type="journal article" date="2014" name="Proc. Natl. Acad. Sci. U.S.A.">
        <title>Extensive sampling of basidiomycete genomes demonstrates inadequacy of the white-rot/brown-rot paradigm for wood decay fungi.</title>
        <authorList>
            <person name="Riley R."/>
            <person name="Salamov A.A."/>
            <person name="Brown D.W."/>
            <person name="Nagy L.G."/>
            <person name="Floudas D."/>
            <person name="Held B.W."/>
            <person name="Levasseur A."/>
            <person name="Lombard V."/>
            <person name="Morin E."/>
            <person name="Otillar R."/>
            <person name="Lindquist E.A."/>
            <person name="Sun H."/>
            <person name="LaButti K.M."/>
            <person name="Schmutz J."/>
            <person name="Jabbour D."/>
            <person name="Luo H."/>
            <person name="Baker S.E."/>
            <person name="Pisabarro A.G."/>
            <person name="Walton J.D."/>
            <person name="Blanchette R.A."/>
            <person name="Henrissat B."/>
            <person name="Martin F."/>
            <person name="Cullen D."/>
            <person name="Hibbett D.S."/>
            <person name="Grigoriev I.V."/>
        </authorList>
    </citation>
    <scope>NUCLEOTIDE SEQUENCE [LARGE SCALE GENOMIC DNA]</scope>
    <source>
        <strain evidence="2">MUCL 33604</strain>
    </source>
</reference>
<dbReference type="HOGENOM" id="CLU_060365_0_0_1"/>
<protein>
    <submittedName>
        <fullName evidence="1">Uncharacterized protein</fullName>
    </submittedName>
</protein>
<keyword evidence="2" id="KW-1185">Reference proteome</keyword>
<name>A0A067PEK3_9AGAM</name>
<dbReference type="InParanoid" id="A0A067PEK3"/>
<evidence type="ECO:0000313" key="1">
    <source>
        <dbReference type="EMBL" id="KDQ53343.1"/>
    </source>
</evidence>
<organism evidence="1 2">
    <name type="scientific">Jaapia argillacea MUCL 33604</name>
    <dbReference type="NCBI Taxonomy" id="933084"/>
    <lineage>
        <taxon>Eukaryota</taxon>
        <taxon>Fungi</taxon>
        <taxon>Dikarya</taxon>
        <taxon>Basidiomycota</taxon>
        <taxon>Agaricomycotina</taxon>
        <taxon>Agaricomycetes</taxon>
        <taxon>Agaricomycetidae</taxon>
        <taxon>Jaapiales</taxon>
        <taxon>Jaapiaceae</taxon>
        <taxon>Jaapia</taxon>
    </lineage>
</organism>
<accession>A0A067PEK3</accession>
<dbReference type="EMBL" id="KL197734">
    <property type="protein sequence ID" value="KDQ53343.1"/>
    <property type="molecule type" value="Genomic_DNA"/>
</dbReference>
<evidence type="ECO:0000313" key="2">
    <source>
        <dbReference type="Proteomes" id="UP000027265"/>
    </source>
</evidence>
<sequence>MSLQRTLSQSSLESFTDSDDSYESACFFHSPLFTQKVQELILDISLHTEELVLEANKLIHRLSKTPEDEYRYDESKPGVKLHAILRELIDHAKSCGGTRGRRYAACAVVACSIDNKQDSTRTLQLLQELGQTWLSHFLFVFRVNASDSAQLDASLIHSGDSTPTLKHMHMPSNISQGHIDAEAFRSELLKRQGYRCPLSNQPDVSLPDMSNTDANHSVNLIGCHIFKRGVAAFKYEPKLPHEVAMYRSALCTFDILRHYADIPVETVEALGDFIDGPSNGIAMQYDAHYGFDTFLWSLQETEMVNTHKIIYHSGLGHGLPHRPEFVTFVDHSIDPTPPPAKRARTLGGAGNDAAVPPRGIDLPNPLFLRIHAAIAGILHASGAGKFLDELIVDSGHGESVGPVTCGDDMYTWVLKAGLAGAMRKLQVA</sequence>
<dbReference type="AlphaFoldDB" id="A0A067PEK3"/>
<dbReference type="STRING" id="933084.A0A067PEK3"/>
<dbReference type="Proteomes" id="UP000027265">
    <property type="component" value="Unassembled WGS sequence"/>
</dbReference>
<dbReference type="OrthoDB" id="3163863at2759"/>
<proteinExistence type="predicted"/>
<gene>
    <name evidence="1" type="ORF">JAAARDRAFT_197509</name>
</gene>